<dbReference type="GO" id="GO:0051082">
    <property type="term" value="F:unfolded protein binding"/>
    <property type="evidence" value="ECO:0007669"/>
    <property type="project" value="TreeGrafter"/>
</dbReference>
<dbReference type="Proteomes" id="UP001211065">
    <property type="component" value="Unassembled WGS sequence"/>
</dbReference>
<evidence type="ECO:0000313" key="4">
    <source>
        <dbReference type="Proteomes" id="UP001211065"/>
    </source>
</evidence>
<dbReference type="PANTHER" id="PTHR43096:SF10">
    <property type="entry name" value="CHAPERONE PROTEIN DNAJ A6, CHLOROPLASTIC"/>
    <property type="match status" value="1"/>
</dbReference>
<dbReference type="PROSITE" id="PS00636">
    <property type="entry name" value="DNAJ_1"/>
    <property type="match status" value="1"/>
</dbReference>
<feature type="transmembrane region" description="Helical" evidence="1">
    <location>
        <begin position="210"/>
        <end position="228"/>
    </location>
</feature>
<dbReference type="PRINTS" id="PR00625">
    <property type="entry name" value="JDOMAIN"/>
</dbReference>
<dbReference type="SMART" id="SM00271">
    <property type="entry name" value="DnaJ"/>
    <property type="match status" value="1"/>
</dbReference>
<dbReference type="CDD" id="cd06257">
    <property type="entry name" value="DnaJ"/>
    <property type="match status" value="1"/>
</dbReference>
<gene>
    <name evidence="3" type="ORF">HK099_008134</name>
</gene>
<name>A0AAD5TY66_9FUNG</name>
<accession>A0AAD5TY66</accession>
<keyword evidence="4" id="KW-1185">Reference proteome</keyword>
<dbReference type="InterPro" id="IPR001623">
    <property type="entry name" value="DnaJ_domain"/>
</dbReference>
<organism evidence="3 4">
    <name type="scientific">Clydaea vesicula</name>
    <dbReference type="NCBI Taxonomy" id="447962"/>
    <lineage>
        <taxon>Eukaryota</taxon>
        <taxon>Fungi</taxon>
        <taxon>Fungi incertae sedis</taxon>
        <taxon>Chytridiomycota</taxon>
        <taxon>Chytridiomycota incertae sedis</taxon>
        <taxon>Chytridiomycetes</taxon>
        <taxon>Lobulomycetales</taxon>
        <taxon>Lobulomycetaceae</taxon>
        <taxon>Clydaea</taxon>
    </lineage>
</organism>
<dbReference type="SUPFAM" id="SSF46565">
    <property type="entry name" value="Chaperone J-domain"/>
    <property type="match status" value="1"/>
</dbReference>
<dbReference type="Pfam" id="PF00226">
    <property type="entry name" value="DnaJ"/>
    <property type="match status" value="1"/>
</dbReference>
<dbReference type="PROSITE" id="PS50076">
    <property type="entry name" value="DNAJ_2"/>
    <property type="match status" value="1"/>
</dbReference>
<dbReference type="PANTHER" id="PTHR43096">
    <property type="entry name" value="DNAJ HOMOLOG 1, MITOCHONDRIAL-RELATED"/>
    <property type="match status" value="1"/>
</dbReference>
<proteinExistence type="predicted"/>
<comment type="caution">
    <text evidence="3">The sequence shown here is derived from an EMBL/GenBank/DDBJ whole genome shotgun (WGS) entry which is preliminary data.</text>
</comment>
<reference evidence="3" key="1">
    <citation type="submission" date="2020-05" db="EMBL/GenBank/DDBJ databases">
        <title>Phylogenomic resolution of chytrid fungi.</title>
        <authorList>
            <person name="Stajich J.E."/>
            <person name="Amses K."/>
            <person name="Simmons R."/>
            <person name="Seto K."/>
            <person name="Myers J."/>
            <person name="Bonds A."/>
            <person name="Quandt C.A."/>
            <person name="Barry K."/>
            <person name="Liu P."/>
            <person name="Grigoriev I."/>
            <person name="Longcore J.E."/>
            <person name="James T.Y."/>
        </authorList>
    </citation>
    <scope>NUCLEOTIDE SEQUENCE</scope>
    <source>
        <strain evidence="3">JEL0476</strain>
    </source>
</reference>
<evidence type="ECO:0000256" key="1">
    <source>
        <dbReference type="SAM" id="Phobius"/>
    </source>
</evidence>
<dbReference type="InterPro" id="IPR036869">
    <property type="entry name" value="J_dom_sf"/>
</dbReference>
<keyword evidence="1" id="KW-0812">Transmembrane</keyword>
<dbReference type="Gene3D" id="1.10.287.110">
    <property type="entry name" value="DnaJ domain"/>
    <property type="match status" value="1"/>
</dbReference>
<dbReference type="GO" id="GO:0042026">
    <property type="term" value="P:protein refolding"/>
    <property type="evidence" value="ECO:0007669"/>
    <property type="project" value="TreeGrafter"/>
</dbReference>
<dbReference type="InterPro" id="IPR018253">
    <property type="entry name" value="DnaJ_domain_CS"/>
</dbReference>
<dbReference type="EMBL" id="JADGJW010000862">
    <property type="protein sequence ID" value="KAJ3210986.1"/>
    <property type="molecule type" value="Genomic_DNA"/>
</dbReference>
<dbReference type="AlphaFoldDB" id="A0AAD5TY66"/>
<feature type="domain" description="J" evidence="2">
    <location>
        <begin position="37"/>
        <end position="101"/>
    </location>
</feature>
<protein>
    <recommendedName>
        <fullName evidence="2">J domain-containing protein</fullName>
    </recommendedName>
</protein>
<evidence type="ECO:0000313" key="3">
    <source>
        <dbReference type="EMBL" id="KAJ3210986.1"/>
    </source>
</evidence>
<keyword evidence="1" id="KW-1133">Transmembrane helix</keyword>
<dbReference type="GO" id="GO:0005737">
    <property type="term" value="C:cytoplasm"/>
    <property type="evidence" value="ECO:0007669"/>
    <property type="project" value="TreeGrafter"/>
</dbReference>
<evidence type="ECO:0000259" key="2">
    <source>
        <dbReference type="PROSITE" id="PS50076"/>
    </source>
</evidence>
<sequence>MNFKFSIYEKAYTNFVKTLNIHVYSKNKFSTTKVVRNHYDVLQLKKSCTKKEIKGQYYKLSKLFHPDTSSEPNAKEKFIKICEAYETLKDDNSRIQYDRTLGVRNTGYGNTETSSFYSRRTNAKRSCDIDPFEFVQYKKNGNRMHNSDFKFYDFVKHQYGHYGSEGAREREEKIRQRTYEQFKQNLENNYRSKSGFHERYFSSAVNTREVKFISGFVIGFGFLLIYILNKSIKMLNFDEQDNSYLRRLIHQENLKKNANNANFNMDDEKKINKLLYDQK</sequence>
<keyword evidence="1" id="KW-0472">Membrane</keyword>